<evidence type="ECO:0000313" key="4">
    <source>
        <dbReference type="Proteomes" id="UP000075517"/>
    </source>
</evidence>
<protein>
    <submittedName>
        <fullName evidence="3">Uncharacterized protein</fullName>
    </submittedName>
</protein>
<dbReference type="EMBL" id="LQYY01000124">
    <property type="protein sequence ID" value="KYD32107.1"/>
    <property type="molecule type" value="Genomic_DNA"/>
</dbReference>
<feature type="transmembrane region" description="Helical" evidence="1">
    <location>
        <begin position="21"/>
        <end position="41"/>
    </location>
</feature>
<dbReference type="Proteomes" id="UP000075517">
    <property type="component" value="Unassembled WGS sequence"/>
</dbReference>
<keyword evidence="1" id="KW-1133">Transmembrane helix</keyword>
<keyword evidence="1" id="KW-0472">Membrane</keyword>
<evidence type="ECO:0000256" key="1">
    <source>
        <dbReference type="SAM" id="Phobius"/>
    </source>
</evidence>
<reference evidence="2 5" key="2">
    <citation type="submission" date="2016-03" db="EMBL/GenBank/DDBJ databases">
        <title>Spore heat resistance.</title>
        <authorList>
            <person name="Boekhorst J."/>
            <person name="Berendsen E.M."/>
            <person name="Wells-Bennik M.H."/>
            <person name="Kuipers O.P."/>
        </authorList>
    </citation>
    <scope>NUCLEOTIDE SEQUENCE [LARGE SCALE GENOMIC DNA]</scope>
    <source>
        <strain evidence="2 5">GS8</strain>
    </source>
</reference>
<keyword evidence="1" id="KW-0812">Transmembrane</keyword>
<evidence type="ECO:0000313" key="2">
    <source>
        <dbReference type="EMBL" id="KAF6511605.1"/>
    </source>
</evidence>
<comment type="caution">
    <text evidence="3">The sequence shown here is derived from an EMBL/GenBank/DDBJ whole genome shotgun (WGS) entry which is preliminary data.</text>
</comment>
<organism evidence="3 4">
    <name type="scientific">Geobacillus stearothermophilus</name>
    <name type="common">Bacillus stearothermophilus</name>
    <dbReference type="NCBI Taxonomy" id="1422"/>
    <lineage>
        <taxon>Bacteria</taxon>
        <taxon>Bacillati</taxon>
        <taxon>Bacillota</taxon>
        <taxon>Bacilli</taxon>
        <taxon>Bacillales</taxon>
        <taxon>Anoxybacillaceae</taxon>
        <taxon>Geobacillus</taxon>
    </lineage>
</organism>
<sequence length="46" mass="5486">MAGSSATKYVRCMRMLQKRSFMTDVVVFLFFVSLSKDYFLLRQNRI</sequence>
<evidence type="ECO:0000313" key="3">
    <source>
        <dbReference type="EMBL" id="KYD32107.1"/>
    </source>
</evidence>
<dbReference type="EMBL" id="LUCS01000018">
    <property type="protein sequence ID" value="KAF6511605.1"/>
    <property type="molecule type" value="Genomic_DNA"/>
</dbReference>
<name>A0A150N5T8_GEOSE</name>
<reference evidence="3 4" key="1">
    <citation type="submission" date="2016-01" db="EMBL/GenBank/DDBJ databases">
        <title>Draft Genome Sequences of Seven Thermophilic Sporeformers Isolated from Foods.</title>
        <authorList>
            <person name="Berendsen E.M."/>
            <person name="Wells-Bennik M.H."/>
            <person name="Krawcyk A.O."/>
            <person name="De Jong A."/>
            <person name="Holsappel S."/>
            <person name="Eijlander R.T."/>
            <person name="Kuipers O.P."/>
        </authorList>
    </citation>
    <scope>NUCLEOTIDE SEQUENCE [LARGE SCALE GENOMIC DNA]</scope>
    <source>
        <strain evidence="3 4">B4114</strain>
    </source>
</reference>
<evidence type="ECO:0000313" key="5">
    <source>
        <dbReference type="Proteomes" id="UP000773850"/>
    </source>
</evidence>
<proteinExistence type="predicted"/>
<dbReference type="AlphaFoldDB" id="A0A150N5T8"/>
<gene>
    <name evidence="3" type="ORF">B4114_1484</name>
    <name evidence="2" type="ORF">GS8_1181</name>
</gene>
<dbReference type="PATRIC" id="fig|1422.17.peg.1385"/>
<dbReference type="Proteomes" id="UP000773850">
    <property type="component" value="Unassembled WGS sequence"/>
</dbReference>
<accession>A0A150N5T8</accession>
<keyword evidence="5" id="KW-1185">Reference proteome</keyword>